<gene>
    <name evidence="3" type="ORF">ENT37_07775</name>
</gene>
<name>A0A7C4KI21_9CHLR</name>
<dbReference type="InterPro" id="IPR050212">
    <property type="entry name" value="Ntdp-like"/>
</dbReference>
<dbReference type="AlphaFoldDB" id="A0A7C4KI21"/>
<organism evidence="3">
    <name type="scientific">Anaerolinea thermolimosa</name>
    <dbReference type="NCBI Taxonomy" id="229919"/>
    <lineage>
        <taxon>Bacteria</taxon>
        <taxon>Bacillati</taxon>
        <taxon>Chloroflexota</taxon>
        <taxon>Anaerolineae</taxon>
        <taxon>Anaerolineales</taxon>
        <taxon>Anaerolineaceae</taxon>
        <taxon>Anaerolinea</taxon>
    </lineage>
</organism>
<feature type="domain" description="DUF402" evidence="2">
    <location>
        <begin position="40"/>
        <end position="145"/>
    </location>
</feature>
<protein>
    <submittedName>
        <fullName evidence="3">DUF402 domain-containing protein</fullName>
    </submittedName>
</protein>
<dbReference type="InterPro" id="IPR035930">
    <property type="entry name" value="FomD-like_sf"/>
</dbReference>
<dbReference type="Gene3D" id="2.40.380.10">
    <property type="entry name" value="FomD-like"/>
    <property type="match status" value="1"/>
</dbReference>
<reference evidence="3" key="1">
    <citation type="journal article" date="2020" name="mSystems">
        <title>Genome- and Community-Level Interaction Insights into Carbon Utilization and Element Cycling Functions of Hydrothermarchaeota in Hydrothermal Sediment.</title>
        <authorList>
            <person name="Zhou Z."/>
            <person name="Liu Y."/>
            <person name="Xu W."/>
            <person name="Pan J."/>
            <person name="Luo Z.H."/>
            <person name="Li M."/>
        </authorList>
    </citation>
    <scope>NUCLEOTIDE SEQUENCE [LARGE SCALE GENOMIC DNA]</scope>
    <source>
        <strain evidence="3">SpSt-573</strain>
    </source>
</reference>
<proteinExistence type="predicted"/>
<dbReference type="InterPro" id="IPR007295">
    <property type="entry name" value="DUF402"/>
</dbReference>
<evidence type="ECO:0000313" key="3">
    <source>
        <dbReference type="EMBL" id="HGS21753.1"/>
    </source>
</evidence>
<sequence length="160" mass="18823">MDDVTVIKLNIGGEETWRYHGRLVRCTQRGAFLEAYFNRDDLPFHGIVMRRGDLFLEVYFSDRWYNLFEIHDHESGQIKGWYANISRPAEFTGREIRYVDLALDLLVYPDGRQLVLDADEFAMLDLDVSARQKAWKALEELKRLVKPEQGFRLTPDLLPE</sequence>
<dbReference type="GO" id="GO:0016787">
    <property type="term" value="F:hydrolase activity"/>
    <property type="evidence" value="ECO:0007669"/>
    <property type="project" value="UniProtKB-KW"/>
</dbReference>
<keyword evidence="1" id="KW-0378">Hydrolase</keyword>
<evidence type="ECO:0000259" key="2">
    <source>
        <dbReference type="Pfam" id="PF04167"/>
    </source>
</evidence>
<dbReference type="PANTHER" id="PTHR39159">
    <property type="match status" value="1"/>
</dbReference>
<dbReference type="SUPFAM" id="SSF159234">
    <property type="entry name" value="FomD-like"/>
    <property type="match status" value="1"/>
</dbReference>
<dbReference type="EMBL" id="DSYK01000389">
    <property type="protein sequence ID" value="HGS21753.1"/>
    <property type="molecule type" value="Genomic_DNA"/>
</dbReference>
<accession>A0A7C4KI21</accession>
<dbReference type="Pfam" id="PF04167">
    <property type="entry name" value="DUF402"/>
    <property type="match status" value="1"/>
</dbReference>
<dbReference type="PANTHER" id="PTHR39159:SF1">
    <property type="entry name" value="UPF0374 PROTEIN YGAC"/>
    <property type="match status" value="1"/>
</dbReference>
<comment type="caution">
    <text evidence="3">The sequence shown here is derived from an EMBL/GenBank/DDBJ whole genome shotgun (WGS) entry which is preliminary data.</text>
</comment>
<evidence type="ECO:0000256" key="1">
    <source>
        <dbReference type="ARBA" id="ARBA00022801"/>
    </source>
</evidence>